<keyword evidence="7 8" id="KW-0539">Nucleus</keyword>
<feature type="region of interest" description="Disordered" evidence="9">
    <location>
        <begin position="315"/>
        <end position="334"/>
    </location>
</feature>
<dbReference type="PANTHER" id="PTHR31089:SF75">
    <property type="entry name" value="CYCLIC DOF FACTOR 2"/>
    <property type="match status" value="1"/>
</dbReference>
<proteinExistence type="predicted"/>
<dbReference type="GO" id="GO:0003700">
    <property type="term" value="F:DNA-binding transcription factor activity"/>
    <property type="evidence" value="ECO:0007669"/>
    <property type="project" value="InterPro"/>
</dbReference>
<feature type="region of interest" description="Disordered" evidence="9">
    <location>
        <begin position="27"/>
        <end position="115"/>
    </location>
</feature>
<dbReference type="PANTHER" id="PTHR31089">
    <property type="entry name" value="CYCLIC DOF FACTOR 2"/>
    <property type="match status" value="1"/>
</dbReference>
<dbReference type="InterPro" id="IPR045174">
    <property type="entry name" value="Dof"/>
</dbReference>
<feature type="compositionally biased region" description="Polar residues" evidence="9">
    <location>
        <begin position="84"/>
        <end position="102"/>
    </location>
</feature>
<dbReference type="PROSITE" id="PS50884">
    <property type="entry name" value="ZF_DOF_2"/>
    <property type="match status" value="1"/>
</dbReference>
<name>A0A9N7NX14_STRHE</name>
<dbReference type="InterPro" id="IPR003851">
    <property type="entry name" value="Znf_Dof"/>
</dbReference>
<sequence>MSEVKDPKIKLFGKTIGLPETVEAAADGISDAAAPPSCDAQTGSSANQKPSSSIMIQDGDFNGDADDPDSDERQPVPGQDDSNEQNQAHHSPSSESNATNAPTPLAEGSKEDLNELSNSNEKILKKPVKILPCPRCKSTDTKFCYFNNYNVNQPRHFCKKCQRYWTAGGAMRNVPVGAGRRKNKNQATSQFCPVAVSEAPQGDPSGTSFLAFGSDTHVPLCESMVTDLNVGGKNIGTKESNGHVRSSEPWMDEMGEKQLPIFHGAPWPYPWHSVQWSLPMAASPTFAQANFLGQFYSTAPPYWAGPGLWNVFPPAPTSSSSPNSPTLGKHPRDECFTADSENEQEKLESDADKCFWAPKTLRVDDPGEASRSSIWSTLGINKDVDGDCHDMGVSDGDGLFKALKRKSENNDDRNRAHEESSTFLVANPAALSRSVSFHETSFHEESS</sequence>
<evidence type="ECO:0000256" key="5">
    <source>
        <dbReference type="ARBA" id="ARBA00023125"/>
    </source>
</evidence>
<dbReference type="AlphaFoldDB" id="A0A9N7NX14"/>
<evidence type="ECO:0000259" key="10">
    <source>
        <dbReference type="PROSITE" id="PS50884"/>
    </source>
</evidence>
<evidence type="ECO:0000256" key="6">
    <source>
        <dbReference type="ARBA" id="ARBA00023163"/>
    </source>
</evidence>
<keyword evidence="5 8" id="KW-0238">DNA-binding</keyword>
<dbReference type="PROSITE" id="PS01361">
    <property type="entry name" value="ZF_DOF_1"/>
    <property type="match status" value="1"/>
</dbReference>
<dbReference type="EMBL" id="CACSLK010031421">
    <property type="protein sequence ID" value="CAA0838914.1"/>
    <property type="molecule type" value="Genomic_DNA"/>
</dbReference>
<dbReference type="GO" id="GO:0003677">
    <property type="term" value="F:DNA binding"/>
    <property type="evidence" value="ECO:0007669"/>
    <property type="project" value="UniProtKB-UniRule"/>
</dbReference>
<gene>
    <name evidence="11" type="ORF">SHERM_05487</name>
</gene>
<evidence type="ECO:0000256" key="7">
    <source>
        <dbReference type="ARBA" id="ARBA00023242"/>
    </source>
</evidence>
<protein>
    <submittedName>
        <fullName evidence="11">Cyclic dof factor 2</fullName>
    </submittedName>
</protein>
<feature type="compositionally biased region" description="Low complexity" evidence="9">
    <location>
        <begin position="27"/>
        <end position="37"/>
    </location>
</feature>
<dbReference type="Proteomes" id="UP001153555">
    <property type="component" value="Unassembled WGS sequence"/>
</dbReference>
<comment type="caution">
    <text evidence="11">The sequence shown here is derived from an EMBL/GenBank/DDBJ whole genome shotgun (WGS) entry which is preliminary data.</text>
</comment>
<feature type="compositionally biased region" description="Polar residues" evidence="9">
    <location>
        <begin position="39"/>
        <end position="55"/>
    </location>
</feature>
<organism evidence="11 12">
    <name type="scientific">Striga hermonthica</name>
    <name type="common">Purple witchweed</name>
    <name type="synonym">Buchnera hermonthica</name>
    <dbReference type="NCBI Taxonomy" id="68872"/>
    <lineage>
        <taxon>Eukaryota</taxon>
        <taxon>Viridiplantae</taxon>
        <taxon>Streptophyta</taxon>
        <taxon>Embryophyta</taxon>
        <taxon>Tracheophyta</taxon>
        <taxon>Spermatophyta</taxon>
        <taxon>Magnoliopsida</taxon>
        <taxon>eudicotyledons</taxon>
        <taxon>Gunneridae</taxon>
        <taxon>Pentapetalae</taxon>
        <taxon>asterids</taxon>
        <taxon>lamiids</taxon>
        <taxon>Lamiales</taxon>
        <taxon>Orobanchaceae</taxon>
        <taxon>Buchnereae</taxon>
        <taxon>Striga</taxon>
    </lineage>
</organism>
<keyword evidence="3" id="KW-0862">Zinc</keyword>
<comment type="subcellular location">
    <subcellularLocation>
        <location evidence="8">Nucleus</location>
    </subcellularLocation>
</comment>
<dbReference type="GO" id="GO:0008270">
    <property type="term" value="F:zinc ion binding"/>
    <property type="evidence" value="ECO:0007669"/>
    <property type="project" value="UniProtKB-KW"/>
</dbReference>
<evidence type="ECO:0000256" key="2">
    <source>
        <dbReference type="ARBA" id="ARBA00022771"/>
    </source>
</evidence>
<accession>A0A9N7NX14</accession>
<keyword evidence="6" id="KW-0804">Transcription</keyword>
<dbReference type="OrthoDB" id="1927254at2759"/>
<dbReference type="Pfam" id="PF02701">
    <property type="entry name" value="Zn_ribbon_Dof"/>
    <property type="match status" value="1"/>
</dbReference>
<keyword evidence="2 8" id="KW-0863">Zinc-finger</keyword>
<reference evidence="11" key="1">
    <citation type="submission" date="2019-12" db="EMBL/GenBank/DDBJ databases">
        <authorList>
            <person name="Scholes J."/>
        </authorList>
    </citation>
    <scope>NUCLEOTIDE SEQUENCE</scope>
</reference>
<keyword evidence="4" id="KW-0805">Transcription regulation</keyword>
<evidence type="ECO:0000313" key="11">
    <source>
        <dbReference type="EMBL" id="CAA0838914.1"/>
    </source>
</evidence>
<feature type="domain" description="Dof-type" evidence="10">
    <location>
        <begin position="131"/>
        <end position="185"/>
    </location>
</feature>
<evidence type="ECO:0000256" key="4">
    <source>
        <dbReference type="ARBA" id="ARBA00023015"/>
    </source>
</evidence>
<evidence type="ECO:0000256" key="9">
    <source>
        <dbReference type="SAM" id="MobiDB-lite"/>
    </source>
</evidence>
<evidence type="ECO:0000256" key="3">
    <source>
        <dbReference type="ARBA" id="ARBA00022833"/>
    </source>
</evidence>
<dbReference type="GO" id="GO:0005634">
    <property type="term" value="C:nucleus"/>
    <property type="evidence" value="ECO:0007669"/>
    <property type="project" value="UniProtKB-SubCell"/>
</dbReference>
<evidence type="ECO:0000256" key="8">
    <source>
        <dbReference type="PROSITE-ProRule" id="PRU00071"/>
    </source>
</evidence>
<feature type="compositionally biased region" description="Acidic residues" evidence="9">
    <location>
        <begin position="61"/>
        <end position="70"/>
    </location>
</feature>
<evidence type="ECO:0000313" key="12">
    <source>
        <dbReference type="Proteomes" id="UP001153555"/>
    </source>
</evidence>
<evidence type="ECO:0000256" key="1">
    <source>
        <dbReference type="ARBA" id="ARBA00022723"/>
    </source>
</evidence>
<keyword evidence="12" id="KW-1185">Reference proteome</keyword>
<keyword evidence="1" id="KW-0479">Metal-binding</keyword>